<comment type="caution">
    <text evidence="1">The sequence shown here is derived from an EMBL/GenBank/DDBJ whole genome shotgun (WGS) entry which is preliminary data.</text>
</comment>
<sequence>MGEGGKSGEMVPVVVGGLWTKLHPCEMFQRRRRHTVRTRNAENTLCIRSPKKGKDSLAAQGKCRYDWKQSGYGA</sequence>
<reference evidence="1" key="1">
    <citation type="submission" date="2023-05" db="EMBL/GenBank/DDBJ databases">
        <title>Nepenthes gracilis genome sequencing.</title>
        <authorList>
            <person name="Fukushima K."/>
        </authorList>
    </citation>
    <scope>NUCLEOTIDE SEQUENCE</scope>
    <source>
        <strain evidence="1">SING2019-196</strain>
    </source>
</reference>
<organism evidence="1 2">
    <name type="scientific">Nepenthes gracilis</name>
    <name type="common">Slender pitcher plant</name>
    <dbReference type="NCBI Taxonomy" id="150966"/>
    <lineage>
        <taxon>Eukaryota</taxon>
        <taxon>Viridiplantae</taxon>
        <taxon>Streptophyta</taxon>
        <taxon>Embryophyta</taxon>
        <taxon>Tracheophyta</taxon>
        <taxon>Spermatophyta</taxon>
        <taxon>Magnoliopsida</taxon>
        <taxon>eudicotyledons</taxon>
        <taxon>Gunneridae</taxon>
        <taxon>Pentapetalae</taxon>
        <taxon>Caryophyllales</taxon>
        <taxon>Nepenthaceae</taxon>
        <taxon>Nepenthes</taxon>
    </lineage>
</organism>
<dbReference type="AlphaFoldDB" id="A0AAD3SIY2"/>
<keyword evidence="2" id="KW-1185">Reference proteome</keyword>
<protein>
    <submittedName>
        <fullName evidence="1">Uncharacterized protein</fullName>
    </submittedName>
</protein>
<gene>
    <name evidence="1" type="ORF">Nepgr_013758</name>
</gene>
<dbReference type="Proteomes" id="UP001279734">
    <property type="component" value="Unassembled WGS sequence"/>
</dbReference>
<proteinExistence type="predicted"/>
<accession>A0AAD3SIY2</accession>
<dbReference type="InterPro" id="IPR053708">
    <property type="entry name" value="Ribosomal_LSU_eL42"/>
</dbReference>
<dbReference type="Gene3D" id="3.10.450.80">
    <property type="match status" value="1"/>
</dbReference>
<evidence type="ECO:0000313" key="2">
    <source>
        <dbReference type="Proteomes" id="UP001279734"/>
    </source>
</evidence>
<name>A0AAD3SIY2_NEPGR</name>
<dbReference type="EMBL" id="BSYO01000011">
    <property type="protein sequence ID" value="GMH11917.1"/>
    <property type="molecule type" value="Genomic_DNA"/>
</dbReference>
<evidence type="ECO:0000313" key="1">
    <source>
        <dbReference type="EMBL" id="GMH11917.1"/>
    </source>
</evidence>